<comment type="caution">
    <text evidence="2">The sequence shown here is derived from an EMBL/GenBank/DDBJ whole genome shotgun (WGS) entry which is preliminary data.</text>
</comment>
<keyword evidence="1" id="KW-0812">Transmembrane</keyword>
<accession>A0A9P6CPZ2</accession>
<keyword evidence="1" id="KW-1133">Transmembrane helix</keyword>
<reference evidence="2" key="1">
    <citation type="submission" date="2020-11" db="EMBL/GenBank/DDBJ databases">
        <authorList>
            <consortium name="DOE Joint Genome Institute"/>
            <person name="Ahrendt S."/>
            <person name="Riley R."/>
            <person name="Andreopoulos W."/>
            <person name="Labutti K."/>
            <person name="Pangilinan J."/>
            <person name="Ruiz-Duenas F.J."/>
            <person name="Barrasa J.M."/>
            <person name="Sanchez-Garcia M."/>
            <person name="Camarero S."/>
            <person name="Miyauchi S."/>
            <person name="Serrano A."/>
            <person name="Linde D."/>
            <person name="Babiker R."/>
            <person name="Drula E."/>
            <person name="Ayuso-Fernandez I."/>
            <person name="Pacheco R."/>
            <person name="Padilla G."/>
            <person name="Ferreira P."/>
            <person name="Barriuso J."/>
            <person name="Kellner H."/>
            <person name="Castanera R."/>
            <person name="Alfaro M."/>
            <person name="Ramirez L."/>
            <person name="Pisabarro A.G."/>
            <person name="Kuo A."/>
            <person name="Tritt A."/>
            <person name="Lipzen A."/>
            <person name="He G."/>
            <person name="Yan M."/>
            <person name="Ng V."/>
            <person name="Cullen D."/>
            <person name="Martin F."/>
            <person name="Rosso M.-N."/>
            <person name="Henrissat B."/>
            <person name="Hibbett D."/>
            <person name="Martinez A.T."/>
            <person name="Grigoriev I.V."/>
        </authorList>
    </citation>
    <scope>NUCLEOTIDE SEQUENCE</scope>
    <source>
        <strain evidence="2">CBS 247.69</strain>
    </source>
</reference>
<dbReference type="EMBL" id="MU150229">
    <property type="protein sequence ID" value="KAF9469705.1"/>
    <property type="molecule type" value="Genomic_DNA"/>
</dbReference>
<feature type="transmembrane region" description="Helical" evidence="1">
    <location>
        <begin position="6"/>
        <end position="27"/>
    </location>
</feature>
<organism evidence="2 3">
    <name type="scientific">Collybia nuda</name>
    <dbReference type="NCBI Taxonomy" id="64659"/>
    <lineage>
        <taxon>Eukaryota</taxon>
        <taxon>Fungi</taxon>
        <taxon>Dikarya</taxon>
        <taxon>Basidiomycota</taxon>
        <taxon>Agaricomycotina</taxon>
        <taxon>Agaricomycetes</taxon>
        <taxon>Agaricomycetidae</taxon>
        <taxon>Agaricales</taxon>
        <taxon>Tricholomatineae</taxon>
        <taxon>Clitocybaceae</taxon>
        <taxon>Collybia</taxon>
    </lineage>
</organism>
<evidence type="ECO:0000313" key="3">
    <source>
        <dbReference type="Proteomes" id="UP000807353"/>
    </source>
</evidence>
<dbReference type="Proteomes" id="UP000807353">
    <property type="component" value="Unassembled WGS sequence"/>
</dbReference>
<keyword evidence="1" id="KW-0472">Membrane</keyword>
<proteinExistence type="predicted"/>
<evidence type="ECO:0000256" key="1">
    <source>
        <dbReference type="SAM" id="Phobius"/>
    </source>
</evidence>
<keyword evidence="3" id="KW-1185">Reference proteome</keyword>
<gene>
    <name evidence="2" type="ORF">BDZ94DRAFT_1243071</name>
</gene>
<dbReference type="AlphaFoldDB" id="A0A9P6CPZ2"/>
<name>A0A9P6CPZ2_9AGAR</name>
<protein>
    <submittedName>
        <fullName evidence="2">Uncharacterized protein</fullName>
    </submittedName>
</protein>
<sequence>MYFAGYLFTGNLILFLILYVLLLYPMLRSPLCRHRMKFGLFRLTWARYYAGYHLDFHELLFPNMLPK</sequence>
<evidence type="ECO:0000313" key="2">
    <source>
        <dbReference type="EMBL" id="KAF9469705.1"/>
    </source>
</evidence>